<feature type="region of interest" description="Disordered" evidence="1">
    <location>
        <begin position="147"/>
        <end position="166"/>
    </location>
</feature>
<dbReference type="KEGG" id="psoj:PHYSODRAFT_301937"/>
<protein>
    <submittedName>
        <fullName evidence="2">Uncharacterized protein</fullName>
    </submittedName>
</protein>
<evidence type="ECO:0000313" key="2">
    <source>
        <dbReference type="EMBL" id="EGZ15412.1"/>
    </source>
</evidence>
<organism evidence="2 3">
    <name type="scientific">Phytophthora sojae (strain P6497)</name>
    <name type="common">Soybean stem and root rot agent</name>
    <name type="synonym">Phytophthora megasperma f. sp. glycines</name>
    <dbReference type="NCBI Taxonomy" id="1094619"/>
    <lineage>
        <taxon>Eukaryota</taxon>
        <taxon>Sar</taxon>
        <taxon>Stramenopiles</taxon>
        <taxon>Oomycota</taxon>
        <taxon>Peronosporomycetes</taxon>
        <taxon>Peronosporales</taxon>
        <taxon>Peronosporaceae</taxon>
        <taxon>Phytophthora</taxon>
    </lineage>
</organism>
<reference evidence="2 3" key="1">
    <citation type="journal article" date="2006" name="Science">
        <title>Phytophthora genome sequences uncover evolutionary origins and mechanisms of pathogenesis.</title>
        <authorList>
            <person name="Tyler B.M."/>
            <person name="Tripathy S."/>
            <person name="Zhang X."/>
            <person name="Dehal P."/>
            <person name="Jiang R.H."/>
            <person name="Aerts A."/>
            <person name="Arredondo F.D."/>
            <person name="Baxter L."/>
            <person name="Bensasson D."/>
            <person name="Beynon J.L."/>
            <person name="Chapman J."/>
            <person name="Damasceno C.M."/>
            <person name="Dorrance A.E."/>
            <person name="Dou D."/>
            <person name="Dickerman A.W."/>
            <person name="Dubchak I.L."/>
            <person name="Garbelotto M."/>
            <person name="Gijzen M."/>
            <person name="Gordon S.G."/>
            <person name="Govers F."/>
            <person name="Grunwald N.J."/>
            <person name="Huang W."/>
            <person name="Ivors K.L."/>
            <person name="Jones R.W."/>
            <person name="Kamoun S."/>
            <person name="Krampis K."/>
            <person name="Lamour K.H."/>
            <person name="Lee M.K."/>
            <person name="McDonald W.H."/>
            <person name="Medina M."/>
            <person name="Meijer H.J."/>
            <person name="Nordberg E.K."/>
            <person name="Maclean D.J."/>
            <person name="Ospina-Giraldo M.D."/>
            <person name="Morris P.F."/>
            <person name="Phuntumart V."/>
            <person name="Putnam N.H."/>
            <person name="Rash S."/>
            <person name="Rose J.K."/>
            <person name="Sakihama Y."/>
            <person name="Salamov A.A."/>
            <person name="Savidor A."/>
            <person name="Scheuring C.F."/>
            <person name="Smith B.M."/>
            <person name="Sobral B.W."/>
            <person name="Terry A."/>
            <person name="Torto-Alalibo T.A."/>
            <person name="Win J."/>
            <person name="Xu Z."/>
            <person name="Zhang H."/>
            <person name="Grigoriev I.V."/>
            <person name="Rokhsar D.S."/>
            <person name="Boore J.L."/>
        </authorList>
    </citation>
    <scope>NUCLEOTIDE SEQUENCE [LARGE SCALE GENOMIC DNA]</scope>
    <source>
        <strain evidence="2 3">P6497</strain>
    </source>
</reference>
<dbReference type="AlphaFoldDB" id="G4ZNU4"/>
<accession>G4ZNU4</accession>
<dbReference type="Proteomes" id="UP000002640">
    <property type="component" value="Unassembled WGS sequence"/>
</dbReference>
<dbReference type="RefSeq" id="XP_009529161.1">
    <property type="nucleotide sequence ID" value="XM_009530866.1"/>
</dbReference>
<evidence type="ECO:0000313" key="3">
    <source>
        <dbReference type="Proteomes" id="UP000002640"/>
    </source>
</evidence>
<feature type="region of interest" description="Disordered" evidence="1">
    <location>
        <begin position="98"/>
        <end position="127"/>
    </location>
</feature>
<feature type="compositionally biased region" description="Basic and acidic residues" evidence="1">
    <location>
        <begin position="102"/>
        <end position="127"/>
    </location>
</feature>
<gene>
    <name evidence="2" type="ORF">PHYSODRAFT_301937</name>
</gene>
<dbReference type="GeneID" id="20642083"/>
<keyword evidence="3" id="KW-1185">Reference proteome</keyword>
<sequence>MARAAVAMRFALKDRLANAIGSTGPNELEQRRHCACSTSTVLGYCNMQWIAGARPAMLVCFRRAPGSNQQAGSAAPVPSGAKFFQRASQLQFPGFAAGASIESRKSQPDRSGRLQRPDSRVDTRSPDVRVFGGSRKSWILERCRSQSLSSDQTTARPGLPALLGGV</sequence>
<dbReference type="InParanoid" id="G4ZNU4"/>
<evidence type="ECO:0000256" key="1">
    <source>
        <dbReference type="SAM" id="MobiDB-lite"/>
    </source>
</evidence>
<name>G4ZNU4_PHYSP</name>
<proteinExistence type="predicted"/>
<dbReference type="EMBL" id="JH159155">
    <property type="protein sequence ID" value="EGZ15412.1"/>
    <property type="molecule type" value="Genomic_DNA"/>
</dbReference>